<proteinExistence type="predicted"/>
<evidence type="ECO:0000313" key="1">
    <source>
        <dbReference type="EMBL" id="MCP1335246.1"/>
    </source>
</evidence>
<dbReference type="RefSeq" id="WP_269331195.1">
    <property type="nucleotide sequence ID" value="NZ_JAMZFT010000001.1"/>
</dbReference>
<dbReference type="EMBL" id="JAMZFT010000001">
    <property type="protein sequence ID" value="MCP1335246.1"/>
    <property type="molecule type" value="Genomic_DNA"/>
</dbReference>
<evidence type="ECO:0000313" key="2">
    <source>
        <dbReference type="Proteomes" id="UP001055804"/>
    </source>
</evidence>
<keyword evidence="2" id="KW-1185">Reference proteome</keyword>
<accession>A0A9J6PAW7</accession>
<protein>
    <submittedName>
        <fullName evidence="1">Uncharacterized protein</fullName>
    </submittedName>
</protein>
<organism evidence="1 2">
    <name type="scientific">Futiania mangrovi</name>
    <dbReference type="NCBI Taxonomy" id="2959716"/>
    <lineage>
        <taxon>Bacteria</taxon>
        <taxon>Pseudomonadati</taxon>
        <taxon>Pseudomonadota</taxon>
        <taxon>Alphaproteobacteria</taxon>
        <taxon>Futianiales</taxon>
        <taxon>Futianiaceae</taxon>
        <taxon>Futiania</taxon>
    </lineage>
</organism>
<name>A0A9J6PAW7_9PROT</name>
<gene>
    <name evidence="1" type="ORF">NJQ99_02385</name>
</gene>
<reference evidence="1" key="1">
    <citation type="submission" date="2022-06" db="EMBL/GenBank/DDBJ databases">
        <title>Isolation and Genomics of Futiania mangrovii gen. nov., sp. nov., a Rare and Metabolically-versatile member in the Class Alphaproteobacteria.</title>
        <authorList>
            <person name="Liu L."/>
            <person name="Huang W.-C."/>
            <person name="Pan J."/>
            <person name="Li J."/>
            <person name="Huang Y."/>
            <person name="Du H."/>
            <person name="Liu Y."/>
            <person name="Li M."/>
        </authorList>
    </citation>
    <scope>NUCLEOTIDE SEQUENCE</scope>
    <source>
        <strain evidence="1">FT118</strain>
    </source>
</reference>
<dbReference type="Proteomes" id="UP001055804">
    <property type="component" value="Unassembled WGS sequence"/>
</dbReference>
<sequence length="192" mass="21526">MKASRSWIRNGLIALPVACLLGAGGPARAIEWETLFEKGAWRTDINIHDDGALSCESLTRNDDGVTFTYFTHQDGELVMLLHSDDWQFPAAGEDDEYVIQIDRNTPWNVEGTKRDQSIRTVFDADSEAVPRFFREIYQGSLLVVKNSRGREITRFSLSGSAAAMHAHAECRERILDASIGTPRLPARSRDPF</sequence>
<dbReference type="AlphaFoldDB" id="A0A9J6PAW7"/>
<comment type="caution">
    <text evidence="1">The sequence shown here is derived from an EMBL/GenBank/DDBJ whole genome shotgun (WGS) entry which is preliminary data.</text>
</comment>